<dbReference type="Pfam" id="PF03372">
    <property type="entry name" value="Exo_endo_phos"/>
    <property type="match status" value="1"/>
</dbReference>
<dbReference type="SUPFAM" id="SSF56219">
    <property type="entry name" value="DNase I-like"/>
    <property type="match status" value="1"/>
</dbReference>
<dbReference type="InterPro" id="IPR005135">
    <property type="entry name" value="Endo/exonuclease/phosphatase"/>
</dbReference>
<dbReference type="NCBIfam" id="TIGR00633">
    <property type="entry name" value="xth"/>
    <property type="match status" value="1"/>
</dbReference>
<dbReference type="AlphaFoldDB" id="X1MJP3"/>
<dbReference type="InterPro" id="IPR037493">
    <property type="entry name" value="ExoIII-like"/>
</dbReference>
<feature type="domain" description="Endonuclease/exonuclease/phosphatase" evidence="6">
    <location>
        <begin position="4"/>
        <end position="104"/>
    </location>
</feature>
<dbReference type="PANTHER" id="PTHR43250:SF2">
    <property type="entry name" value="EXODEOXYRIBONUCLEASE III"/>
    <property type="match status" value="1"/>
</dbReference>
<dbReference type="GO" id="GO:0046872">
    <property type="term" value="F:metal ion binding"/>
    <property type="evidence" value="ECO:0007669"/>
    <property type="project" value="UniProtKB-KW"/>
</dbReference>
<evidence type="ECO:0000256" key="4">
    <source>
        <dbReference type="ARBA" id="ARBA00022801"/>
    </source>
</evidence>
<proteinExistence type="inferred from homology"/>
<evidence type="ECO:0000256" key="3">
    <source>
        <dbReference type="ARBA" id="ARBA00022723"/>
    </source>
</evidence>
<comment type="similarity">
    <text evidence="2">Belongs to the DNA repair enzymes AP/ExoA family.</text>
</comment>
<evidence type="ECO:0000259" key="6">
    <source>
        <dbReference type="Pfam" id="PF03372"/>
    </source>
</evidence>
<dbReference type="Gene3D" id="3.60.10.10">
    <property type="entry name" value="Endonuclease/exonuclease/phosphatase"/>
    <property type="match status" value="1"/>
</dbReference>
<keyword evidence="4" id="KW-0378">Hydrolase</keyword>
<dbReference type="EMBL" id="BARV01007964">
    <property type="protein sequence ID" value="GAI14935.1"/>
    <property type="molecule type" value="Genomic_DNA"/>
</dbReference>
<dbReference type="InterPro" id="IPR004808">
    <property type="entry name" value="AP_endonuc_1"/>
</dbReference>
<comment type="caution">
    <text evidence="7">The sequence shown here is derived from an EMBL/GenBank/DDBJ whole genome shotgun (WGS) entry which is preliminary data.</text>
</comment>
<evidence type="ECO:0000256" key="5">
    <source>
        <dbReference type="ARBA" id="ARBA00022842"/>
    </source>
</evidence>
<sequence>MKIASFNVNSLRARLPIVLQWLAEYQPNILCVQETKVQNNDFPIEAFDETEYRYVFKGQKSYNGVAIFSRNEITNVKFGFEDGPKDEARLIKAEINGIDVVNTYI</sequence>
<keyword evidence="3" id="KW-0479">Metal-binding</keyword>
<feature type="non-terminal residue" evidence="7">
    <location>
        <position position="105"/>
    </location>
</feature>
<evidence type="ECO:0000313" key="7">
    <source>
        <dbReference type="EMBL" id="GAI14935.1"/>
    </source>
</evidence>
<dbReference type="PANTHER" id="PTHR43250">
    <property type="entry name" value="EXODEOXYRIBONUCLEASE III"/>
    <property type="match status" value="1"/>
</dbReference>
<comment type="cofactor">
    <cofactor evidence="1">
        <name>Mg(2+)</name>
        <dbReference type="ChEBI" id="CHEBI:18420"/>
    </cofactor>
</comment>
<dbReference type="InterPro" id="IPR036691">
    <property type="entry name" value="Endo/exonu/phosph_ase_sf"/>
</dbReference>
<keyword evidence="5" id="KW-0460">Magnesium</keyword>
<evidence type="ECO:0000256" key="2">
    <source>
        <dbReference type="ARBA" id="ARBA00007092"/>
    </source>
</evidence>
<protein>
    <recommendedName>
        <fullName evidence="6">Endonuclease/exonuclease/phosphatase domain-containing protein</fullName>
    </recommendedName>
</protein>
<accession>X1MJP3</accession>
<gene>
    <name evidence="7" type="ORF">S06H3_16122</name>
</gene>
<dbReference type="GO" id="GO:0006281">
    <property type="term" value="P:DNA repair"/>
    <property type="evidence" value="ECO:0007669"/>
    <property type="project" value="InterPro"/>
</dbReference>
<organism evidence="7">
    <name type="scientific">marine sediment metagenome</name>
    <dbReference type="NCBI Taxonomy" id="412755"/>
    <lineage>
        <taxon>unclassified sequences</taxon>
        <taxon>metagenomes</taxon>
        <taxon>ecological metagenomes</taxon>
    </lineage>
</organism>
<dbReference type="GO" id="GO:0008311">
    <property type="term" value="F:double-stranded DNA 3'-5' DNA exonuclease activity"/>
    <property type="evidence" value="ECO:0007669"/>
    <property type="project" value="InterPro"/>
</dbReference>
<name>X1MJP3_9ZZZZ</name>
<evidence type="ECO:0000256" key="1">
    <source>
        <dbReference type="ARBA" id="ARBA00001946"/>
    </source>
</evidence>
<reference evidence="7" key="1">
    <citation type="journal article" date="2014" name="Front. Microbiol.">
        <title>High frequency of phylogenetically diverse reductive dehalogenase-homologous genes in deep subseafloor sedimentary metagenomes.</title>
        <authorList>
            <person name="Kawai M."/>
            <person name="Futagami T."/>
            <person name="Toyoda A."/>
            <person name="Takaki Y."/>
            <person name="Nishi S."/>
            <person name="Hori S."/>
            <person name="Arai W."/>
            <person name="Tsubouchi T."/>
            <person name="Morono Y."/>
            <person name="Uchiyama I."/>
            <person name="Ito T."/>
            <person name="Fujiyama A."/>
            <person name="Inagaki F."/>
            <person name="Takami H."/>
        </authorList>
    </citation>
    <scope>NUCLEOTIDE SEQUENCE</scope>
    <source>
        <strain evidence="7">Expedition CK06-06</strain>
    </source>
</reference>